<organism evidence="5 6">
    <name type="scientific">Acidothermus cellulolyticus (strain ATCC 43068 / DSM 8971 / 11B)</name>
    <dbReference type="NCBI Taxonomy" id="351607"/>
    <lineage>
        <taxon>Bacteria</taxon>
        <taxon>Bacillati</taxon>
        <taxon>Actinomycetota</taxon>
        <taxon>Actinomycetes</taxon>
        <taxon>Acidothermales</taxon>
        <taxon>Acidothermaceae</taxon>
        <taxon>Acidothermus</taxon>
    </lineage>
</organism>
<dbReference type="InterPro" id="IPR010992">
    <property type="entry name" value="IHF-like_DNA-bd_dom_sf"/>
</dbReference>
<dbReference type="EMBL" id="CP000481">
    <property type="protein sequence ID" value="ABK53361.1"/>
    <property type="molecule type" value="Genomic_DNA"/>
</dbReference>
<dbReference type="Pfam" id="PF00216">
    <property type="entry name" value="Bac_DNA_binding"/>
    <property type="match status" value="1"/>
</dbReference>
<dbReference type="PANTHER" id="PTHR33175:SF3">
    <property type="entry name" value="DNA-BINDING PROTEIN HU-BETA"/>
    <property type="match status" value="1"/>
</dbReference>
<evidence type="ECO:0000256" key="3">
    <source>
        <dbReference type="RuleBase" id="RU003939"/>
    </source>
</evidence>
<evidence type="ECO:0000256" key="1">
    <source>
        <dbReference type="ARBA" id="ARBA00023067"/>
    </source>
</evidence>
<keyword evidence="2 5" id="KW-0238">DNA-binding</keyword>
<keyword evidence="6" id="KW-1185">Reference proteome</keyword>
<dbReference type="InterPro" id="IPR020816">
    <property type="entry name" value="Histone-like_DNA-bd_CS"/>
</dbReference>
<dbReference type="InParanoid" id="A0LVA1"/>
<keyword evidence="1" id="KW-0226">DNA condensation</keyword>
<dbReference type="Proteomes" id="UP000008221">
    <property type="component" value="Chromosome"/>
</dbReference>
<comment type="similarity">
    <text evidence="3">Belongs to the bacterial histone-like protein family.</text>
</comment>
<reference evidence="5 6" key="1">
    <citation type="journal article" date="2009" name="Genome Res.">
        <title>Complete genome of the cellulolytic thermophile Acidothermus cellulolyticus 11B provides insights into its ecophysiological and evolutionary adaptations.</title>
        <authorList>
            <person name="Barabote R.D."/>
            <person name="Xie G."/>
            <person name="Leu D.H."/>
            <person name="Normand P."/>
            <person name="Necsulea A."/>
            <person name="Daubin V."/>
            <person name="Medigue C."/>
            <person name="Adney W.S."/>
            <person name="Xu X.C."/>
            <person name="Lapidus A."/>
            <person name="Parales R.E."/>
            <person name="Detter C."/>
            <person name="Pujic P."/>
            <person name="Bruce D."/>
            <person name="Lavire C."/>
            <person name="Challacombe J.F."/>
            <person name="Brettin T.S."/>
            <person name="Berry A.M."/>
        </authorList>
    </citation>
    <scope>NUCLEOTIDE SEQUENCE [LARGE SCALE GENOMIC DNA]</scope>
    <source>
        <strain evidence="6">ATCC 43068 / DSM 8971 / 11B</strain>
    </source>
</reference>
<dbReference type="STRING" id="351607.Acel_1589"/>
<dbReference type="OrthoDB" id="9799835at2"/>
<dbReference type="GO" id="GO:0005829">
    <property type="term" value="C:cytosol"/>
    <property type="evidence" value="ECO:0007669"/>
    <property type="project" value="TreeGrafter"/>
</dbReference>
<dbReference type="AlphaFoldDB" id="A0LVA1"/>
<dbReference type="HOGENOM" id="CLU_085366_1_0_11"/>
<dbReference type="SUPFAM" id="SSF47729">
    <property type="entry name" value="IHF-like DNA-binding proteins"/>
    <property type="match status" value="1"/>
</dbReference>
<evidence type="ECO:0000256" key="4">
    <source>
        <dbReference type="SAM" id="MobiDB-lite"/>
    </source>
</evidence>
<dbReference type="PRINTS" id="PR01727">
    <property type="entry name" value="DNABINDINGHU"/>
</dbReference>
<dbReference type="RefSeq" id="WP_011720424.1">
    <property type="nucleotide sequence ID" value="NC_008578.1"/>
</dbReference>
<dbReference type="GO" id="GO:0003677">
    <property type="term" value="F:DNA binding"/>
    <property type="evidence" value="ECO:0007669"/>
    <property type="project" value="UniProtKB-KW"/>
</dbReference>
<dbReference type="eggNOG" id="COG0776">
    <property type="taxonomic scope" value="Bacteria"/>
</dbReference>
<dbReference type="SMART" id="SM00411">
    <property type="entry name" value="BHL"/>
    <property type="match status" value="1"/>
</dbReference>
<protein>
    <submittedName>
        <fullName evidence="5">Histone family protein DNA-binding protein</fullName>
    </submittedName>
</protein>
<feature type="region of interest" description="Disordered" evidence="4">
    <location>
        <begin position="114"/>
        <end position="163"/>
    </location>
</feature>
<dbReference type="Gene3D" id="4.10.520.10">
    <property type="entry name" value="IHF-like DNA-binding proteins"/>
    <property type="match status" value="1"/>
</dbReference>
<dbReference type="GO" id="GO:0030261">
    <property type="term" value="P:chromosome condensation"/>
    <property type="evidence" value="ECO:0007669"/>
    <property type="project" value="UniProtKB-KW"/>
</dbReference>
<dbReference type="CDD" id="cd13831">
    <property type="entry name" value="HU"/>
    <property type="match status" value="1"/>
</dbReference>
<dbReference type="InterPro" id="IPR000119">
    <property type="entry name" value="Hist_DNA-bd"/>
</dbReference>
<name>A0LVA1_ACIC1</name>
<evidence type="ECO:0000313" key="5">
    <source>
        <dbReference type="EMBL" id="ABK53361.1"/>
    </source>
</evidence>
<evidence type="ECO:0000313" key="6">
    <source>
        <dbReference type="Proteomes" id="UP000008221"/>
    </source>
</evidence>
<proteinExistence type="inferred from homology"/>
<dbReference type="KEGG" id="ace:Acel_1589"/>
<dbReference type="GO" id="GO:0030527">
    <property type="term" value="F:structural constituent of chromatin"/>
    <property type="evidence" value="ECO:0007669"/>
    <property type="project" value="InterPro"/>
</dbReference>
<evidence type="ECO:0000256" key="2">
    <source>
        <dbReference type="ARBA" id="ARBA00023125"/>
    </source>
</evidence>
<feature type="compositionally biased region" description="Basic residues" evidence="4">
    <location>
        <begin position="136"/>
        <end position="163"/>
    </location>
</feature>
<dbReference type="PROSITE" id="PS00045">
    <property type="entry name" value="HISTONE_LIKE"/>
    <property type="match status" value="1"/>
</dbReference>
<accession>A0LVA1</accession>
<sequence length="163" mass="16851">MNKAELITAVAARIGDKKTASEAVEAVIDTITRTVARGEKVAITGFGIFEKVERAARMARNPATGERVRVKKTSVPKFRAGTRLKGVVSGAIKLPAVKAAPAAKPAKAAKAAKAAPAKAAGRRGAAKAAGRAAARATRKVTATRRTATKKTAARRTTGRRGGR</sequence>
<gene>
    <name evidence="5" type="ordered locus">Acel_1589</name>
</gene>
<dbReference type="PANTHER" id="PTHR33175">
    <property type="entry name" value="DNA-BINDING PROTEIN HU"/>
    <property type="match status" value="1"/>
</dbReference>
<feature type="compositionally biased region" description="Low complexity" evidence="4">
    <location>
        <begin position="126"/>
        <end position="135"/>
    </location>
</feature>